<feature type="domain" description="Ribosomal protein eL8/eL30/eS12/Gadd45" evidence="2">
    <location>
        <begin position="31"/>
        <end position="119"/>
    </location>
</feature>
<dbReference type="SUPFAM" id="SSF55315">
    <property type="entry name" value="L30e-like"/>
    <property type="match status" value="1"/>
</dbReference>
<reference evidence="3 4" key="1">
    <citation type="submission" date="2019-01" db="EMBL/GenBank/DDBJ databases">
        <authorList>
            <person name="Sayadi A."/>
        </authorList>
    </citation>
    <scope>NUCLEOTIDE SEQUENCE [LARGE SCALE GENOMIC DNA]</scope>
</reference>
<dbReference type="InterPro" id="IPR029064">
    <property type="entry name" value="Ribosomal_eL30-like_sf"/>
</dbReference>
<dbReference type="PANTHER" id="PTHR10411">
    <property type="entry name" value="GROWTH ARREST AND DNA DAMAGE-INDUCIBLE PROTEIN GADD45"/>
    <property type="match status" value="1"/>
</dbReference>
<evidence type="ECO:0000313" key="4">
    <source>
        <dbReference type="Proteomes" id="UP000410492"/>
    </source>
</evidence>
<dbReference type="InterPro" id="IPR024824">
    <property type="entry name" value="GADD45"/>
</dbReference>
<comment type="similarity">
    <text evidence="1">Belongs to the GADD45 family.</text>
</comment>
<evidence type="ECO:0000256" key="1">
    <source>
        <dbReference type="ARBA" id="ARBA00007361"/>
    </source>
</evidence>
<dbReference type="GO" id="GO:0005634">
    <property type="term" value="C:nucleus"/>
    <property type="evidence" value="ECO:0007669"/>
    <property type="project" value="InterPro"/>
</dbReference>
<name>A0A653BLI0_CALMS</name>
<dbReference type="Proteomes" id="UP000410492">
    <property type="component" value="Unassembled WGS sequence"/>
</dbReference>
<dbReference type="Pfam" id="PF01248">
    <property type="entry name" value="Ribosomal_L7Ae"/>
    <property type="match status" value="1"/>
</dbReference>
<dbReference type="Gene3D" id="3.30.1330.30">
    <property type="match status" value="1"/>
</dbReference>
<dbReference type="PANTHER" id="PTHR10411:SF8">
    <property type="entry name" value="FI09246P"/>
    <property type="match status" value="1"/>
</dbReference>
<keyword evidence="4" id="KW-1185">Reference proteome</keyword>
<gene>
    <name evidence="3" type="ORF">CALMAC_LOCUS1986</name>
</gene>
<evidence type="ECO:0000313" key="3">
    <source>
        <dbReference type="EMBL" id="VEN36334.1"/>
    </source>
</evidence>
<protein>
    <recommendedName>
        <fullName evidence="2">Ribosomal protein eL8/eL30/eS12/Gadd45 domain-containing protein</fullName>
    </recommendedName>
</protein>
<organism evidence="3 4">
    <name type="scientific">Callosobruchus maculatus</name>
    <name type="common">Southern cowpea weevil</name>
    <name type="synonym">Pulse bruchid</name>
    <dbReference type="NCBI Taxonomy" id="64391"/>
    <lineage>
        <taxon>Eukaryota</taxon>
        <taxon>Metazoa</taxon>
        <taxon>Ecdysozoa</taxon>
        <taxon>Arthropoda</taxon>
        <taxon>Hexapoda</taxon>
        <taxon>Insecta</taxon>
        <taxon>Pterygota</taxon>
        <taxon>Neoptera</taxon>
        <taxon>Endopterygota</taxon>
        <taxon>Coleoptera</taxon>
        <taxon>Polyphaga</taxon>
        <taxon>Cucujiformia</taxon>
        <taxon>Chrysomeloidea</taxon>
        <taxon>Chrysomelidae</taxon>
        <taxon>Bruchinae</taxon>
        <taxon>Bruchini</taxon>
        <taxon>Callosobruchus</taxon>
    </lineage>
</organism>
<dbReference type="EMBL" id="CAACVG010002335">
    <property type="protein sequence ID" value="VEN36334.1"/>
    <property type="molecule type" value="Genomic_DNA"/>
</dbReference>
<proteinExistence type="inferred from homology"/>
<sequence>MVANFNVPKKQGSTMEDKCQNINRNTLGRALLGVITQAKQQGRLVCGLNSAIARMAASPEDVVCCVLPQSNVDPAQHIHTVLLQAVCYENYIPVIQVDSSEKLAEYCGFASKSCNCAIILRDYNEPVRPEEDPPMSPTERILADFYECTLQEFPRPVIQLPS</sequence>
<evidence type="ECO:0000259" key="2">
    <source>
        <dbReference type="Pfam" id="PF01248"/>
    </source>
</evidence>
<dbReference type="GO" id="GO:0051726">
    <property type="term" value="P:regulation of cell cycle"/>
    <property type="evidence" value="ECO:0007669"/>
    <property type="project" value="InterPro"/>
</dbReference>
<dbReference type="GO" id="GO:0005737">
    <property type="term" value="C:cytoplasm"/>
    <property type="evidence" value="ECO:0007669"/>
    <property type="project" value="TreeGrafter"/>
</dbReference>
<dbReference type="AlphaFoldDB" id="A0A653BLI0"/>
<accession>A0A653BLI0</accession>
<dbReference type="InterPro" id="IPR004038">
    <property type="entry name" value="Ribosomal_eL8/eL30/eS12/Gad45"/>
</dbReference>
<dbReference type="OrthoDB" id="5976967at2759"/>